<evidence type="ECO:0000256" key="6">
    <source>
        <dbReference type="SAM" id="MobiDB-lite"/>
    </source>
</evidence>
<dbReference type="OrthoDB" id="5876800at2759"/>
<dbReference type="PANTHER" id="PTHR23123">
    <property type="entry name" value="PHD/F-BOX CONTAINING PROTEIN"/>
    <property type="match status" value="1"/>
</dbReference>
<reference evidence="8" key="1">
    <citation type="submission" date="2021-11" db="EMBL/GenBank/DDBJ databases">
        <authorList>
            <consortium name="Genoscope - CEA"/>
            <person name="William W."/>
        </authorList>
    </citation>
    <scope>NUCLEOTIDE SEQUENCE</scope>
</reference>
<dbReference type="Pfam" id="PF02373">
    <property type="entry name" value="JmjC"/>
    <property type="match status" value="1"/>
</dbReference>
<gene>
    <name evidence="8" type="ORF">PECAL_4P19780</name>
</gene>
<feature type="domain" description="JmjC" evidence="7">
    <location>
        <begin position="163"/>
        <end position="310"/>
    </location>
</feature>
<evidence type="ECO:0000313" key="9">
    <source>
        <dbReference type="Proteomes" id="UP000789595"/>
    </source>
</evidence>
<dbReference type="GO" id="GO:0046872">
    <property type="term" value="F:metal ion binding"/>
    <property type="evidence" value="ECO:0007669"/>
    <property type="project" value="UniProtKB-KW"/>
</dbReference>
<feature type="region of interest" description="Disordered" evidence="6">
    <location>
        <begin position="514"/>
        <end position="597"/>
    </location>
</feature>
<evidence type="ECO:0000256" key="1">
    <source>
        <dbReference type="ARBA" id="ARBA00022723"/>
    </source>
</evidence>
<proteinExistence type="predicted"/>
<evidence type="ECO:0000256" key="5">
    <source>
        <dbReference type="ARBA" id="ARBA00023163"/>
    </source>
</evidence>
<evidence type="ECO:0000313" key="8">
    <source>
        <dbReference type="EMBL" id="CAH0374679.1"/>
    </source>
</evidence>
<dbReference type="AlphaFoldDB" id="A0A8J2X068"/>
<organism evidence="8 9">
    <name type="scientific">Pelagomonas calceolata</name>
    <dbReference type="NCBI Taxonomy" id="35677"/>
    <lineage>
        <taxon>Eukaryota</taxon>
        <taxon>Sar</taxon>
        <taxon>Stramenopiles</taxon>
        <taxon>Ochrophyta</taxon>
        <taxon>Pelagophyceae</taxon>
        <taxon>Pelagomonadales</taxon>
        <taxon>Pelagomonadaceae</taxon>
        <taxon>Pelagomonas</taxon>
    </lineage>
</organism>
<accession>A0A8J2X068</accession>
<dbReference type="EMBL" id="CAKKNE010000004">
    <property type="protein sequence ID" value="CAH0374679.1"/>
    <property type="molecule type" value="Genomic_DNA"/>
</dbReference>
<dbReference type="Gene3D" id="2.60.120.650">
    <property type="entry name" value="Cupin"/>
    <property type="match status" value="1"/>
</dbReference>
<comment type="caution">
    <text evidence="8">The sequence shown here is derived from an EMBL/GenBank/DDBJ whole genome shotgun (WGS) entry which is preliminary data.</text>
</comment>
<dbReference type="Proteomes" id="UP000789595">
    <property type="component" value="Unassembled WGS sequence"/>
</dbReference>
<evidence type="ECO:0000256" key="4">
    <source>
        <dbReference type="ARBA" id="ARBA00023015"/>
    </source>
</evidence>
<sequence length="597" mass="65150">MEPMRGPGARPQRKRKAVDYAAVNEGVEKVGLASRWIPHLERTKDEFLDGAALGVARLATGSDLNDAWARKTDLRTPAIIESTEGLGMTLPEPHFMVRDVAKVIGEEKPVQVMRSRDQTNLDHWSLGDWSRYYDAPRRQEVLNVISLEFSRTALAGQVVSPEFVRKRDWIDTAWPANLRAQGHWPQVQYYCLMSTAGCYTDFHVDFGGTAVWYHVFRGQKVFYLIKPTPENLKAYEAWICDAKQDSTFFPDTIGGPTECARVEINAGQTFFIPSGWLHAVLTPVDSLVFGGNFLPGLATVDLQLAVRDIEKRTHVKKEYTFPLFVPCLFFGLATALVRLKTTAAAAQLDTLVALTTREDNKDVDVSTTPAPLTAREHRGLAALIEACGAWAADEAACDDRERPFLTLAAEAAGCTSTTELVEAAREALAAVPEPKPKFTIKLQRGADDEAAPAPPPKVVFSPAASYGGARPGYVFMTGSKGLGYYMEGTEAPPAPAAAPPPPVPEEAPVRYRAGPAWDRMAPAPAPLDEDDAEFELAAAEERKRAAPRPRKAPKPAAVPKPAPRPSQWAKAPGHTVAKKGTGTAKGRLLAKLGKKRR</sequence>
<keyword evidence="9" id="KW-1185">Reference proteome</keyword>
<evidence type="ECO:0000259" key="7">
    <source>
        <dbReference type="PROSITE" id="PS51184"/>
    </source>
</evidence>
<keyword evidence="4" id="KW-0805">Transcription regulation</keyword>
<keyword evidence="2" id="KW-0560">Oxidoreductase</keyword>
<dbReference type="PROSITE" id="PS51184">
    <property type="entry name" value="JMJC"/>
    <property type="match status" value="1"/>
</dbReference>
<dbReference type="GO" id="GO:0016491">
    <property type="term" value="F:oxidoreductase activity"/>
    <property type="evidence" value="ECO:0007669"/>
    <property type="project" value="UniProtKB-KW"/>
</dbReference>
<keyword evidence="3" id="KW-0408">Iron</keyword>
<dbReference type="InterPro" id="IPR050690">
    <property type="entry name" value="JHDM1_Histone_Demethylase"/>
</dbReference>
<dbReference type="SUPFAM" id="SSF51197">
    <property type="entry name" value="Clavaminate synthase-like"/>
    <property type="match status" value="1"/>
</dbReference>
<evidence type="ECO:0000256" key="2">
    <source>
        <dbReference type="ARBA" id="ARBA00023002"/>
    </source>
</evidence>
<keyword evidence="1" id="KW-0479">Metal-binding</keyword>
<dbReference type="SMART" id="SM00558">
    <property type="entry name" value="JmjC"/>
    <property type="match status" value="1"/>
</dbReference>
<name>A0A8J2X068_9STRA</name>
<keyword evidence="5" id="KW-0804">Transcription</keyword>
<dbReference type="InterPro" id="IPR003347">
    <property type="entry name" value="JmjC_dom"/>
</dbReference>
<protein>
    <recommendedName>
        <fullName evidence="7">JmjC domain-containing protein</fullName>
    </recommendedName>
</protein>
<evidence type="ECO:0000256" key="3">
    <source>
        <dbReference type="ARBA" id="ARBA00023004"/>
    </source>
</evidence>